<proteinExistence type="predicted"/>
<protein>
    <submittedName>
        <fullName evidence="1">Uncharacterized protein</fullName>
    </submittedName>
</protein>
<dbReference type="AlphaFoldDB" id="S3IUW3"/>
<dbReference type="Proteomes" id="UP000014585">
    <property type="component" value="Unassembled WGS sequence"/>
</dbReference>
<evidence type="ECO:0000313" key="1">
    <source>
        <dbReference type="EMBL" id="EPF16371.1"/>
    </source>
</evidence>
<name>S3IUW3_9ENTR</name>
<dbReference type="STRING" id="566551.HMPREF0201_02731"/>
<accession>S3IUW3</accession>
<evidence type="ECO:0000313" key="2">
    <source>
        <dbReference type="Proteomes" id="UP000014585"/>
    </source>
</evidence>
<dbReference type="EMBL" id="ATDT01000023">
    <property type="protein sequence ID" value="EPF16371.1"/>
    <property type="molecule type" value="Genomic_DNA"/>
</dbReference>
<reference evidence="1 2" key="1">
    <citation type="submission" date="2013-04" db="EMBL/GenBank/DDBJ databases">
        <authorList>
            <person name="Weinstock G."/>
            <person name="Sodergren E."/>
            <person name="Lobos E.A."/>
            <person name="Fulton L."/>
            <person name="Fulton R."/>
            <person name="Courtney L."/>
            <person name="Fronick C."/>
            <person name="O'Laughlin M."/>
            <person name="Godfrey J."/>
            <person name="Wilson R.M."/>
            <person name="Miner T."/>
            <person name="Farmer C."/>
            <person name="Delehaunty K."/>
            <person name="Cordes M."/>
            <person name="Minx P."/>
            <person name="Tomlinson C."/>
            <person name="Chen J."/>
            <person name="Wollam A."/>
            <person name="Pepin K.H."/>
            <person name="Palsikar V.B."/>
            <person name="Zhang X."/>
            <person name="Suruliraj S."/>
            <person name="Perna N.T."/>
            <person name="Plunkett G."/>
            <person name="Warren W."/>
            <person name="Mitreva M."/>
            <person name="Mardis E.R."/>
            <person name="Wilson R.K."/>
        </authorList>
    </citation>
    <scope>NUCLEOTIDE SEQUENCE [LARGE SCALE GENOMIC DNA]</scope>
    <source>
        <strain evidence="1 2">DSM 4568</strain>
    </source>
</reference>
<comment type="caution">
    <text evidence="1">The sequence shown here is derived from an EMBL/GenBank/DDBJ whole genome shotgun (WGS) entry which is preliminary data.</text>
</comment>
<gene>
    <name evidence="1" type="ORF">HMPREF0201_02731</name>
</gene>
<dbReference type="HOGENOM" id="CLU_3231321_0_0_6"/>
<sequence>MLIINATYYSYSLLIKPDNLSSKKDGKKPFIPGLSARPFILKW</sequence>
<organism evidence="1 2">
    <name type="scientific">Cedecea davisae DSM 4568</name>
    <dbReference type="NCBI Taxonomy" id="566551"/>
    <lineage>
        <taxon>Bacteria</taxon>
        <taxon>Pseudomonadati</taxon>
        <taxon>Pseudomonadota</taxon>
        <taxon>Gammaproteobacteria</taxon>
        <taxon>Enterobacterales</taxon>
        <taxon>Enterobacteriaceae</taxon>
        <taxon>Cedecea</taxon>
    </lineage>
</organism>